<evidence type="ECO:0000313" key="1">
    <source>
        <dbReference type="EMBL" id="QDL91511.1"/>
    </source>
</evidence>
<dbReference type="Proteomes" id="UP000305888">
    <property type="component" value="Chromosome"/>
</dbReference>
<dbReference type="KEGG" id="ppru:FDP22_06775"/>
<name>A0A5B8FGQ2_9RHOB</name>
<evidence type="ECO:0008006" key="3">
    <source>
        <dbReference type="Google" id="ProtNLM"/>
    </source>
</evidence>
<protein>
    <recommendedName>
        <fullName evidence="3">DUF3568 family protein</fullName>
    </recommendedName>
</protein>
<dbReference type="EMBL" id="CP040818">
    <property type="protein sequence ID" value="QDL91511.1"/>
    <property type="molecule type" value="Genomic_DNA"/>
</dbReference>
<dbReference type="AlphaFoldDB" id="A0A5B8FGQ2"/>
<evidence type="ECO:0000313" key="2">
    <source>
        <dbReference type="Proteomes" id="UP000305888"/>
    </source>
</evidence>
<dbReference type="RefSeq" id="WP_138572475.1">
    <property type="nucleotide sequence ID" value="NZ_CP040818.1"/>
</dbReference>
<reference evidence="1 2" key="1">
    <citation type="submission" date="2019-06" db="EMBL/GenBank/DDBJ databases">
        <title>Genome sequence of Rhodobacteraceae bacterium D4M1.</title>
        <authorList>
            <person name="Cao J."/>
        </authorList>
    </citation>
    <scope>NUCLEOTIDE SEQUENCE [LARGE SCALE GENOMIC DNA]</scope>
    <source>
        <strain evidence="1 2">D4M1</strain>
    </source>
</reference>
<gene>
    <name evidence="1" type="ORF">FDP22_06775</name>
</gene>
<organism evidence="1 2">
    <name type="scientific">Paroceanicella profunda</name>
    <dbReference type="NCBI Taxonomy" id="2579971"/>
    <lineage>
        <taxon>Bacteria</taxon>
        <taxon>Pseudomonadati</taxon>
        <taxon>Pseudomonadota</taxon>
        <taxon>Alphaproteobacteria</taxon>
        <taxon>Rhodobacterales</taxon>
        <taxon>Paracoccaceae</taxon>
        <taxon>Paroceanicella</taxon>
    </lineage>
</organism>
<dbReference type="OrthoDB" id="9788899at2"/>
<proteinExistence type="predicted"/>
<accession>A0A5B8FGQ2</accession>
<keyword evidence="2" id="KW-1185">Reference proteome</keyword>
<sequence length="138" mass="15147">MNTFNALFLAGAALLITGCQMNSTQQVLQSTRSQAAQRVISTREYETTDRAAVLQAVVSTLQDLEYVIDRVDPVLGTVSATRYGRDLSRLTVSVREASNVTIVRASGQTNQTEISDPLAFESFYDSLSQSLFLQPHNV</sequence>